<evidence type="ECO:0000313" key="4">
    <source>
        <dbReference type="EMBL" id="SEM17625.1"/>
    </source>
</evidence>
<sequence length="654" mass="74353">MDRSFKTTKNISNTPFDNIALAFSGGGFRAASFSLGVLSYLDEITLIDKVTFISSASGGTITNALYALNIAKGGTFASFYKKLKENLEGTGLLNHVFEKLNNDKEWISNPDKRRNIINAFALTYDDDLFDHSLLEDLYQHENSTSLEEVCFNTTEFYKGLLFRQNVKMKIDHSRTFDNQFRYGNFNINLNFNAAGKLKLADLLAASSCFPAGFEPIIFPDDFTYKTLSGQEDTTVANLDKRTLLDNLYVGLQELNISELEKLFGKERVTDVINGLPHNPSVESVKNAFINEKIRDDFKIGMMDGGITDNQALESMIDAQKRRVKEKTTFRPFDLMLVNDVGSHYMEPYKLPTGNDSYTGIKAISIKTVIVILWVLMLLGISLIAGLIPKTDTFGVRWPVIIGTTITILSGSILLILNLIRRFIEGNTDRLGGLNLNKNFSPSIVSNLFEHFASTPIMVIFRMLKERISSVLVLNNDVFLKRIRFLLYDKTYESGKYRFKIKTNHVYDLSFSNDLNRHKKGLNFMEPSKSIQIIAQTAFEMATTLWFDTTNQKNETLAALIACGQFTTCYNLLEYIYRLKTTKSKSGDTYYSGLTPTYQQKIDYLERQLSKDYLTFKEDPFWLYNKCGVNFQLTNFKSSSMENFLFPSPSFAGLR</sequence>
<keyword evidence="2" id="KW-1133">Transmembrane helix</keyword>
<dbReference type="Gene3D" id="3.40.1090.10">
    <property type="entry name" value="Cytosolic phospholipase A2 catalytic domain"/>
    <property type="match status" value="1"/>
</dbReference>
<dbReference type="GO" id="GO:0005829">
    <property type="term" value="C:cytosol"/>
    <property type="evidence" value="ECO:0007669"/>
    <property type="project" value="TreeGrafter"/>
</dbReference>
<dbReference type="EMBL" id="FOAF01000008">
    <property type="protein sequence ID" value="SEM17625.1"/>
    <property type="molecule type" value="Genomic_DNA"/>
</dbReference>
<keyword evidence="1" id="KW-0443">Lipid metabolism</keyword>
<protein>
    <submittedName>
        <fullName evidence="4">Patatin-like phospholipase</fullName>
    </submittedName>
</protein>
<dbReference type="PANTHER" id="PTHR10728">
    <property type="entry name" value="CYTOSOLIC PHOSPHOLIPASE A2"/>
    <property type="match status" value="1"/>
</dbReference>
<evidence type="ECO:0000256" key="2">
    <source>
        <dbReference type="SAM" id="Phobius"/>
    </source>
</evidence>
<dbReference type="AlphaFoldDB" id="A0A1H7W971"/>
<dbReference type="OrthoDB" id="9813090at2"/>
<organism evidence="4 5">
    <name type="scientific">Olivibacter domesticus</name>
    <name type="common">Pseudosphingobacterium domesticum</name>
    <dbReference type="NCBI Taxonomy" id="407022"/>
    <lineage>
        <taxon>Bacteria</taxon>
        <taxon>Pseudomonadati</taxon>
        <taxon>Bacteroidota</taxon>
        <taxon>Sphingobacteriia</taxon>
        <taxon>Sphingobacteriales</taxon>
        <taxon>Sphingobacteriaceae</taxon>
        <taxon>Olivibacter</taxon>
    </lineage>
</organism>
<dbReference type="GO" id="GO:0046475">
    <property type="term" value="P:glycerophospholipid catabolic process"/>
    <property type="evidence" value="ECO:0007669"/>
    <property type="project" value="TreeGrafter"/>
</dbReference>
<reference evidence="5" key="1">
    <citation type="submission" date="2016-10" db="EMBL/GenBank/DDBJ databases">
        <authorList>
            <person name="Varghese N."/>
            <person name="Submissions S."/>
        </authorList>
    </citation>
    <scope>NUCLEOTIDE SEQUENCE [LARGE SCALE GENOMIC DNA]</scope>
    <source>
        <strain evidence="5">DSM 18733</strain>
    </source>
</reference>
<dbReference type="RefSeq" id="WP_093329143.1">
    <property type="nucleotide sequence ID" value="NZ_FOAF01000008.1"/>
</dbReference>
<proteinExistence type="predicted"/>
<dbReference type="Pfam" id="PF01734">
    <property type="entry name" value="Patatin"/>
    <property type="match status" value="1"/>
</dbReference>
<evidence type="ECO:0000313" key="5">
    <source>
        <dbReference type="Proteomes" id="UP000199421"/>
    </source>
</evidence>
<dbReference type="GO" id="GO:0004623">
    <property type="term" value="F:phospholipase A2 activity"/>
    <property type="evidence" value="ECO:0007669"/>
    <property type="project" value="TreeGrafter"/>
</dbReference>
<name>A0A1H7W971_OLID1</name>
<keyword evidence="5" id="KW-1185">Reference proteome</keyword>
<dbReference type="Proteomes" id="UP000199421">
    <property type="component" value="Unassembled WGS sequence"/>
</dbReference>
<evidence type="ECO:0000259" key="3">
    <source>
        <dbReference type="Pfam" id="PF01734"/>
    </source>
</evidence>
<accession>A0A1H7W971</accession>
<feature type="domain" description="PNPLA" evidence="3">
    <location>
        <begin position="21"/>
        <end position="218"/>
    </location>
</feature>
<feature type="transmembrane region" description="Helical" evidence="2">
    <location>
        <begin position="368"/>
        <end position="387"/>
    </location>
</feature>
<keyword evidence="2" id="KW-0812">Transmembrane</keyword>
<keyword evidence="2" id="KW-0472">Membrane</keyword>
<gene>
    <name evidence="4" type="ORF">SAMN05661044_04458</name>
</gene>
<feature type="transmembrane region" description="Helical" evidence="2">
    <location>
        <begin position="399"/>
        <end position="419"/>
    </location>
</feature>
<dbReference type="InterPro" id="IPR016035">
    <property type="entry name" value="Acyl_Trfase/lysoPLipase"/>
</dbReference>
<dbReference type="PANTHER" id="PTHR10728:SF40">
    <property type="entry name" value="PATATIN FAMILY PROTEIN"/>
    <property type="match status" value="1"/>
</dbReference>
<dbReference type="InterPro" id="IPR002641">
    <property type="entry name" value="PNPLA_dom"/>
</dbReference>
<dbReference type="STRING" id="407022.SAMN05661044_04458"/>
<dbReference type="SUPFAM" id="SSF52151">
    <property type="entry name" value="FabD/lysophospholipase-like"/>
    <property type="match status" value="1"/>
</dbReference>
<evidence type="ECO:0000256" key="1">
    <source>
        <dbReference type="ARBA" id="ARBA00023098"/>
    </source>
</evidence>